<evidence type="ECO:0000313" key="11">
    <source>
        <dbReference type="EMBL" id="PXW52511.1"/>
    </source>
</evidence>
<keyword evidence="6" id="KW-0653">Protein transport</keyword>
<dbReference type="PANTHER" id="PTHR43386">
    <property type="entry name" value="OLIGOPEPTIDE TRANSPORT SYSTEM PERMEASE PROTEIN APPC"/>
    <property type="match status" value="1"/>
</dbReference>
<dbReference type="InterPro" id="IPR000515">
    <property type="entry name" value="MetI-like"/>
</dbReference>
<proteinExistence type="inferred from homology"/>
<evidence type="ECO:0000256" key="5">
    <source>
        <dbReference type="ARBA" id="ARBA00022856"/>
    </source>
</evidence>
<dbReference type="RefSeq" id="WP_110377986.1">
    <property type="nucleotide sequence ID" value="NZ_JAHBRY010000001.1"/>
</dbReference>
<evidence type="ECO:0000256" key="7">
    <source>
        <dbReference type="ARBA" id="ARBA00022989"/>
    </source>
</evidence>
<comment type="caution">
    <text evidence="11">The sequence shown here is derived from an EMBL/GenBank/DDBJ whole genome shotgun (WGS) entry which is preliminary data.</text>
</comment>
<evidence type="ECO:0000256" key="4">
    <source>
        <dbReference type="ARBA" id="ARBA00022692"/>
    </source>
</evidence>
<keyword evidence="5" id="KW-0571">Peptide transport</keyword>
<keyword evidence="7 9" id="KW-1133">Transmembrane helix</keyword>
<dbReference type="SUPFAM" id="SSF161098">
    <property type="entry name" value="MetI-like"/>
    <property type="match status" value="1"/>
</dbReference>
<dbReference type="Pfam" id="PF00528">
    <property type="entry name" value="BPD_transp_1"/>
    <property type="match status" value="1"/>
</dbReference>
<dbReference type="CDD" id="cd06261">
    <property type="entry name" value="TM_PBP2"/>
    <property type="match status" value="1"/>
</dbReference>
<dbReference type="InterPro" id="IPR035906">
    <property type="entry name" value="MetI-like_sf"/>
</dbReference>
<evidence type="ECO:0000256" key="8">
    <source>
        <dbReference type="ARBA" id="ARBA00023136"/>
    </source>
</evidence>
<dbReference type="EMBL" id="QJJK01000016">
    <property type="protein sequence ID" value="PXW52511.1"/>
    <property type="molecule type" value="Genomic_DNA"/>
</dbReference>
<feature type="domain" description="ABC transmembrane type-1" evidence="10">
    <location>
        <begin position="80"/>
        <end position="269"/>
    </location>
</feature>
<keyword evidence="3" id="KW-1003">Cell membrane</keyword>
<feature type="transmembrane region" description="Helical" evidence="9">
    <location>
        <begin position="21"/>
        <end position="41"/>
    </location>
</feature>
<sequence length="284" mass="30366">MSAITTQTTKAVRRGMPPVGVMFAFATLGCVLLMTVSAPFLGVDPYKQDLMAILLPPSFEHPFGTDLLGRDIAARVIWGGIPPLFVGFTATAIAVLLGLGFGLLAGYRQGIVDGFLSRLADIQMSIPGLVLALLILVLFGASITNLIIVIALESWTMHYRVVRSQVMAVRNLSFVEAARLASIGEVWIVLRHILPSTIPLLAVTGTANFSQALLMEAALSFLGIGVQPPTPDWGTMVSEGQSQLAGGWWIAMFPGMALVLVMWSAQVIGDWLADVYSVRGDGLQ</sequence>
<dbReference type="OrthoDB" id="6637947at2"/>
<dbReference type="GO" id="GO:0055085">
    <property type="term" value="P:transmembrane transport"/>
    <property type="evidence" value="ECO:0007669"/>
    <property type="project" value="InterPro"/>
</dbReference>
<name>A0A2V3TV09_9HYPH</name>
<organism evidence="11 12">
    <name type="scientific">Chelatococcus asaccharovorans</name>
    <dbReference type="NCBI Taxonomy" id="28210"/>
    <lineage>
        <taxon>Bacteria</taxon>
        <taxon>Pseudomonadati</taxon>
        <taxon>Pseudomonadota</taxon>
        <taxon>Alphaproteobacteria</taxon>
        <taxon>Hyphomicrobiales</taxon>
        <taxon>Chelatococcaceae</taxon>
        <taxon>Chelatococcus</taxon>
    </lineage>
</organism>
<keyword evidence="4 9" id="KW-0812">Transmembrane</keyword>
<feature type="transmembrane region" description="Helical" evidence="9">
    <location>
        <begin position="246"/>
        <end position="265"/>
    </location>
</feature>
<evidence type="ECO:0000256" key="1">
    <source>
        <dbReference type="ARBA" id="ARBA00004651"/>
    </source>
</evidence>
<protein>
    <submittedName>
        <fullName evidence="11">Peptide/nickel transport system permease protein</fullName>
    </submittedName>
</protein>
<evidence type="ECO:0000313" key="12">
    <source>
        <dbReference type="Proteomes" id="UP000248021"/>
    </source>
</evidence>
<dbReference type="GO" id="GO:0015031">
    <property type="term" value="P:protein transport"/>
    <property type="evidence" value="ECO:0007669"/>
    <property type="project" value="UniProtKB-KW"/>
</dbReference>
<gene>
    <name evidence="11" type="ORF">C7450_11685</name>
</gene>
<feature type="transmembrane region" description="Helical" evidence="9">
    <location>
        <begin position="128"/>
        <end position="152"/>
    </location>
</feature>
<dbReference type="InterPro" id="IPR050366">
    <property type="entry name" value="BP-dependent_transpt_permease"/>
</dbReference>
<dbReference type="AlphaFoldDB" id="A0A2V3TV09"/>
<dbReference type="GO" id="GO:0015833">
    <property type="term" value="P:peptide transport"/>
    <property type="evidence" value="ECO:0007669"/>
    <property type="project" value="UniProtKB-KW"/>
</dbReference>
<evidence type="ECO:0000256" key="6">
    <source>
        <dbReference type="ARBA" id="ARBA00022927"/>
    </source>
</evidence>
<evidence type="ECO:0000256" key="3">
    <source>
        <dbReference type="ARBA" id="ARBA00022475"/>
    </source>
</evidence>
<feature type="transmembrane region" description="Helical" evidence="9">
    <location>
        <begin position="84"/>
        <end position="107"/>
    </location>
</feature>
<evidence type="ECO:0000256" key="2">
    <source>
        <dbReference type="ARBA" id="ARBA00022448"/>
    </source>
</evidence>
<comment type="similarity">
    <text evidence="9">Belongs to the binding-protein-dependent transport system permease family.</text>
</comment>
<reference evidence="11 12" key="1">
    <citation type="submission" date="2018-05" db="EMBL/GenBank/DDBJ databases">
        <title>Genomic Encyclopedia of Type Strains, Phase IV (KMG-IV): sequencing the most valuable type-strain genomes for metagenomic binning, comparative biology and taxonomic classification.</title>
        <authorList>
            <person name="Goeker M."/>
        </authorList>
    </citation>
    <scope>NUCLEOTIDE SEQUENCE [LARGE SCALE GENOMIC DNA]</scope>
    <source>
        <strain evidence="11 12">DSM 6462</strain>
    </source>
</reference>
<dbReference type="PANTHER" id="PTHR43386:SF1">
    <property type="entry name" value="D,D-DIPEPTIDE TRANSPORT SYSTEM PERMEASE PROTEIN DDPC-RELATED"/>
    <property type="match status" value="1"/>
</dbReference>
<dbReference type="PROSITE" id="PS50928">
    <property type="entry name" value="ABC_TM1"/>
    <property type="match status" value="1"/>
</dbReference>
<accession>A0A2V3TV09</accession>
<keyword evidence="12" id="KW-1185">Reference proteome</keyword>
<dbReference type="Gene3D" id="1.10.3720.10">
    <property type="entry name" value="MetI-like"/>
    <property type="match status" value="1"/>
</dbReference>
<keyword evidence="8 9" id="KW-0472">Membrane</keyword>
<evidence type="ECO:0000256" key="9">
    <source>
        <dbReference type="RuleBase" id="RU363032"/>
    </source>
</evidence>
<evidence type="ECO:0000259" key="10">
    <source>
        <dbReference type="PROSITE" id="PS50928"/>
    </source>
</evidence>
<dbReference type="GO" id="GO:0005886">
    <property type="term" value="C:plasma membrane"/>
    <property type="evidence" value="ECO:0007669"/>
    <property type="project" value="UniProtKB-SubCell"/>
</dbReference>
<dbReference type="Proteomes" id="UP000248021">
    <property type="component" value="Unassembled WGS sequence"/>
</dbReference>
<keyword evidence="2 9" id="KW-0813">Transport</keyword>
<comment type="subcellular location">
    <subcellularLocation>
        <location evidence="1 9">Cell membrane</location>
        <topology evidence="1 9">Multi-pass membrane protein</topology>
    </subcellularLocation>
</comment>